<feature type="compositionally biased region" description="Low complexity" evidence="1">
    <location>
        <begin position="34"/>
        <end position="44"/>
    </location>
</feature>
<organism evidence="2 3">
    <name type="scientific">Dictyostelium firmibasis</name>
    <dbReference type="NCBI Taxonomy" id="79012"/>
    <lineage>
        <taxon>Eukaryota</taxon>
        <taxon>Amoebozoa</taxon>
        <taxon>Evosea</taxon>
        <taxon>Eumycetozoa</taxon>
        <taxon>Dictyostelia</taxon>
        <taxon>Dictyosteliales</taxon>
        <taxon>Dictyosteliaceae</taxon>
        <taxon>Dictyostelium</taxon>
    </lineage>
</organism>
<feature type="compositionally biased region" description="Polar residues" evidence="1">
    <location>
        <begin position="1"/>
        <end position="11"/>
    </location>
</feature>
<name>A0AAN7YTF3_9MYCE</name>
<evidence type="ECO:0000313" key="2">
    <source>
        <dbReference type="EMBL" id="KAK5574837.1"/>
    </source>
</evidence>
<gene>
    <name evidence="2" type="ORF">RB653_010091</name>
</gene>
<comment type="caution">
    <text evidence="2">The sequence shown here is derived from an EMBL/GenBank/DDBJ whole genome shotgun (WGS) entry which is preliminary data.</text>
</comment>
<dbReference type="AlphaFoldDB" id="A0AAN7YTF3"/>
<protein>
    <submittedName>
        <fullName evidence="2">Uncharacterized protein</fullName>
    </submittedName>
</protein>
<dbReference type="Proteomes" id="UP001344447">
    <property type="component" value="Unassembled WGS sequence"/>
</dbReference>
<proteinExistence type="predicted"/>
<feature type="region of interest" description="Disordered" evidence="1">
    <location>
        <begin position="209"/>
        <end position="262"/>
    </location>
</feature>
<evidence type="ECO:0000256" key="1">
    <source>
        <dbReference type="SAM" id="MobiDB-lite"/>
    </source>
</evidence>
<dbReference type="EMBL" id="JAVFKY010000006">
    <property type="protein sequence ID" value="KAK5574837.1"/>
    <property type="molecule type" value="Genomic_DNA"/>
</dbReference>
<reference evidence="2 3" key="1">
    <citation type="submission" date="2023-11" db="EMBL/GenBank/DDBJ databases">
        <title>Dfirmibasis_genome.</title>
        <authorList>
            <person name="Edelbroek B."/>
            <person name="Kjellin J."/>
            <person name="Jerlstrom-Hultqvist J."/>
            <person name="Soderbom F."/>
        </authorList>
    </citation>
    <scope>NUCLEOTIDE SEQUENCE [LARGE SCALE GENOMIC DNA]</scope>
    <source>
        <strain evidence="2 3">TNS-C-14</strain>
    </source>
</reference>
<feature type="compositionally biased region" description="Polar residues" evidence="1">
    <location>
        <begin position="23"/>
        <end position="33"/>
    </location>
</feature>
<feature type="compositionally biased region" description="Low complexity" evidence="1">
    <location>
        <begin position="209"/>
        <end position="235"/>
    </location>
</feature>
<feature type="compositionally biased region" description="Low complexity" evidence="1">
    <location>
        <begin position="57"/>
        <end position="80"/>
    </location>
</feature>
<accession>A0AAN7YTF3</accession>
<feature type="region of interest" description="Disordered" evidence="1">
    <location>
        <begin position="1"/>
        <end position="80"/>
    </location>
</feature>
<sequence length="262" mass="29953">MSTNNSTQSFNFPPPPENLIDFSKNNTNLNKQYSTTTTSTTTTSQNSNMRAVPPTPNQSNYNSSNTNNLNNYNINGTNPTFAEIPQQHISMQQNSYYEQPPPNYHGENPQVSTMDSFLSKGRVYSDQTKNKIIELNGQYKVTETVKKTAHDAKPKIVSGFNFMKTKFNDLLEGKGTRDTGGPDLNPAMVASNKNQQQYYQQPQQQYYQQTVSQQSQHYQPPQQQQSQQFFYEQQQPNPVPLKQYQSNISEPRKSDSYSVEQK</sequence>
<feature type="compositionally biased region" description="Basic and acidic residues" evidence="1">
    <location>
        <begin position="250"/>
        <end position="262"/>
    </location>
</feature>
<keyword evidence="3" id="KW-1185">Reference proteome</keyword>
<evidence type="ECO:0000313" key="3">
    <source>
        <dbReference type="Proteomes" id="UP001344447"/>
    </source>
</evidence>